<gene>
    <name evidence="13" type="ORF">ACFFHW_12370</name>
</gene>
<comment type="subcellular location">
    <subcellularLocation>
        <location evidence="1">Cell inner membrane</location>
        <topology evidence="1">Single-pass membrane protein</topology>
    </subcellularLocation>
</comment>
<keyword evidence="14" id="KW-1185">Reference proteome</keyword>
<evidence type="ECO:0000313" key="14">
    <source>
        <dbReference type="Proteomes" id="UP001589814"/>
    </source>
</evidence>
<feature type="domain" description="General secretion pathway GspH" evidence="12">
    <location>
        <begin position="45"/>
        <end position="152"/>
    </location>
</feature>
<keyword evidence="5" id="KW-0997">Cell inner membrane</keyword>
<evidence type="ECO:0000256" key="7">
    <source>
        <dbReference type="ARBA" id="ARBA00022989"/>
    </source>
</evidence>
<evidence type="ECO:0000313" key="13">
    <source>
        <dbReference type="EMBL" id="MFC0268765.1"/>
    </source>
</evidence>
<organism evidence="13 14">
    <name type="scientific">Kushneria aurantia</name>
    <dbReference type="NCBI Taxonomy" id="504092"/>
    <lineage>
        <taxon>Bacteria</taxon>
        <taxon>Pseudomonadati</taxon>
        <taxon>Pseudomonadota</taxon>
        <taxon>Gammaproteobacteria</taxon>
        <taxon>Oceanospirillales</taxon>
        <taxon>Halomonadaceae</taxon>
        <taxon>Kushneria</taxon>
    </lineage>
</organism>
<keyword evidence="7 11" id="KW-1133">Transmembrane helix</keyword>
<dbReference type="InterPro" id="IPR012902">
    <property type="entry name" value="N_methyl_site"/>
</dbReference>
<evidence type="ECO:0000256" key="9">
    <source>
        <dbReference type="ARBA" id="ARBA00025772"/>
    </source>
</evidence>
<dbReference type="PROSITE" id="PS00409">
    <property type="entry name" value="PROKAR_NTER_METHYL"/>
    <property type="match status" value="1"/>
</dbReference>
<keyword evidence="4" id="KW-0488">Methylation</keyword>
<evidence type="ECO:0000256" key="4">
    <source>
        <dbReference type="ARBA" id="ARBA00022481"/>
    </source>
</evidence>
<comment type="caution">
    <text evidence="13">The sequence shown here is derived from an EMBL/GenBank/DDBJ whole genome shotgun (WGS) entry which is preliminary data.</text>
</comment>
<dbReference type="Proteomes" id="UP001589814">
    <property type="component" value="Unassembled WGS sequence"/>
</dbReference>
<keyword evidence="8 11" id="KW-0472">Membrane</keyword>
<name>A0ABV6G5G3_9GAMM</name>
<accession>A0ABV6G5G3</accession>
<keyword evidence="3" id="KW-1003">Cell membrane</keyword>
<feature type="transmembrane region" description="Helical" evidence="11">
    <location>
        <begin position="12"/>
        <end position="34"/>
    </location>
</feature>
<dbReference type="RefSeq" id="WP_019950614.1">
    <property type="nucleotide sequence ID" value="NZ_JBHLVX010000050.1"/>
</dbReference>
<comment type="similarity">
    <text evidence="9">Belongs to the GSP H family.</text>
</comment>
<dbReference type="EMBL" id="JBHLVX010000050">
    <property type="protein sequence ID" value="MFC0268765.1"/>
    <property type="molecule type" value="Genomic_DNA"/>
</dbReference>
<evidence type="ECO:0000259" key="12">
    <source>
        <dbReference type="Pfam" id="PF12019"/>
    </source>
</evidence>
<evidence type="ECO:0000256" key="11">
    <source>
        <dbReference type="SAM" id="Phobius"/>
    </source>
</evidence>
<dbReference type="InterPro" id="IPR022346">
    <property type="entry name" value="T2SS_GspH"/>
</dbReference>
<evidence type="ECO:0000256" key="3">
    <source>
        <dbReference type="ARBA" id="ARBA00022475"/>
    </source>
</evidence>
<dbReference type="NCBIfam" id="TIGR02532">
    <property type="entry name" value="IV_pilin_GFxxxE"/>
    <property type="match status" value="1"/>
</dbReference>
<dbReference type="Gene3D" id="3.55.40.10">
    <property type="entry name" value="minor pseudopilin epsh domain"/>
    <property type="match status" value="1"/>
</dbReference>
<reference evidence="13 14" key="1">
    <citation type="submission" date="2024-09" db="EMBL/GenBank/DDBJ databases">
        <authorList>
            <person name="Sun Q."/>
            <person name="Mori K."/>
        </authorList>
    </citation>
    <scope>NUCLEOTIDE SEQUENCE [LARGE SCALE GENOMIC DNA]</scope>
    <source>
        <strain evidence="13 14">CCM 7415</strain>
    </source>
</reference>
<evidence type="ECO:0000256" key="2">
    <source>
        <dbReference type="ARBA" id="ARBA00021549"/>
    </source>
</evidence>
<dbReference type="Pfam" id="PF07963">
    <property type="entry name" value="N_methyl"/>
    <property type="match status" value="1"/>
</dbReference>
<evidence type="ECO:0000256" key="10">
    <source>
        <dbReference type="ARBA" id="ARBA00030775"/>
    </source>
</evidence>
<evidence type="ECO:0000256" key="6">
    <source>
        <dbReference type="ARBA" id="ARBA00022692"/>
    </source>
</evidence>
<evidence type="ECO:0000256" key="1">
    <source>
        <dbReference type="ARBA" id="ARBA00004377"/>
    </source>
</evidence>
<sequence length="161" mass="17462">MSAARAQGGFSLLELLVVIVIIALGSALSVAWLAGADDSDRLRTAARQLVGEFRLAGEVARVRQRVIGWQPVDGGYRFVSWQEESGWQPWRETRELTPTQWPLPVTAVRQPPPGADTALPWLIWLPDGEVMGARLLLHSGSARQALEVDGLGARLTNAGST</sequence>
<proteinExistence type="inferred from homology"/>
<evidence type="ECO:0000256" key="8">
    <source>
        <dbReference type="ARBA" id="ARBA00023136"/>
    </source>
</evidence>
<dbReference type="Pfam" id="PF12019">
    <property type="entry name" value="GspH"/>
    <property type="match status" value="1"/>
</dbReference>
<dbReference type="InterPro" id="IPR045584">
    <property type="entry name" value="Pilin-like"/>
</dbReference>
<dbReference type="SUPFAM" id="SSF54523">
    <property type="entry name" value="Pili subunits"/>
    <property type="match status" value="1"/>
</dbReference>
<keyword evidence="6 11" id="KW-0812">Transmembrane</keyword>
<protein>
    <recommendedName>
        <fullName evidence="2">Type II secretion system protein H</fullName>
    </recommendedName>
    <alternativeName>
        <fullName evidence="10">General secretion pathway protein H</fullName>
    </alternativeName>
</protein>
<evidence type="ECO:0000256" key="5">
    <source>
        <dbReference type="ARBA" id="ARBA00022519"/>
    </source>
</evidence>